<keyword evidence="2" id="KW-0472">Membrane</keyword>
<reference evidence="3 4" key="1">
    <citation type="submission" date="2024-10" db="EMBL/GenBank/DDBJ databases">
        <title>Updated reference genomes for cyclostephanoid diatoms.</title>
        <authorList>
            <person name="Roberts W.R."/>
            <person name="Alverson A.J."/>
        </authorList>
    </citation>
    <scope>NUCLEOTIDE SEQUENCE [LARGE SCALE GENOMIC DNA]</scope>
    <source>
        <strain evidence="3 4">AJA010-31</strain>
    </source>
</reference>
<organism evidence="3 4">
    <name type="scientific">Cyclotella atomus</name>
    <dbReference type="NCBI Taxonomy" id="382360"/>
    <lineage>
        <taxon>Eukaryota</taxon>
        <taxon>Sar</taxon>
        <taxon>Stramenopiles</taxon>
        <taxon>Ochrophyta</taxon>
        <taxon>Bacillariophyta</taxon>
        <taxon>Coscinodiscophyceae</taxon>
        <taxon>Thalassiosirophycidae</taxon>
        <taxon>Stephanodiscales</taxon>
        <taxon>Stephanodiscaceae</taxon>
        <taxon>Cyclotella</taxon>
    </lineage>
</organism>
<feature type="region of interest" description="Disordered" evidence="1">
    <location>
        <begin position="241"/>
        <end position="268"/>
    </location>
</feature>
<comment type="caution">
    <text evidence="3">The sequence shown here is derived from an EMBL/GenBank/DDBJ whole genome shotgun (WGS) entry which is preliminary data.</text>
</comment>
<evidence type="ECO:0000313" key="4">
    <source>
        <dbReference type="Proteomes" id="UP001530400"/>
    </source>
</evidence>
<dbReference type="Proteomes" id="UP001530400">
    <property type="component" value="Unassembled WGS sequence"/>
</dbReference>
<protein>
    <submittedName>
        <fullName evidence="3">Uncharacterized protein</fullName>
    </submittedName>
</protein>
<dbReference type="AlphaFoldDB" id="A0ABD3QQ96"/>
<gene>
    <name evidence="3" type="ORF">ACHAWO_003630</name>
</gene>
<feature type="compositionally biased region" description="Acidic residues" evidence="1">
    <location>
        <begin position="249"/>
        <end position="268"/>
    </location>
</feature>
<evidence type="ECO:0000256" key="2">
    <source>
        <dbReference type="SAM" id="Phobius"/>
    </source>
</evidence>
<evidence type="ECO:0000256" key="1">
    <source>
        <dbReference type="SAM" id="MobiDB-lite"/>
    </source>
</evidence>
<keyword evidence="2" id="KW-0812">Transmembrane</keyword>
<keyword evidence="2" id="KW-1133">Transmembrane helix</keyword>
<proteinExistence type="predicted"/>
<accession>A0ABD3QQ96</accession>
<keyword evidence="4" id="KW-1185">Reference proteome</keyword>
<dbReference type="EMBL" id="JALLPJ020000090">
    <property type="protein sequence ID" value="KAL3802602.1"/>
    <property type="molecule type" value="Genomic_DNA"/>
</dbReference>
<feature type="transmembrane region" description="Helical" evidence="2">
    <location>
        <begin position="187"/>
        <end position="211"/>
    </location>
</feature>
<sequence length="268" mass="29029">MNNGISIDMTISAQRQSNKPIQSPFFSRKVHSIVKKLRKSFTILLASFAIVLSTTHLHNSPAHASTTITATKTSTTSLLSKLNIFRPRTADELIDKYIQERLFIDDAFDPVESAYREAFSDYPSNGREGVYPQLLAETAASALGRKDGSSLIISKSAASQSDAGGITGALIQASDFLQQKLKVSSSVSYYIIAAGLLLGGTVLPGIVGMSYQAFQRLQIDKSEMKMYGKITDIAAIAKKVTEDDKAGSDEDDADEGEEGENDDDDDDE</sequence>
<evidence type="ECO:0000313" key="3">
    <source>
        <dbReference type="EMBL" id="KAL3802602.1"/>
    </source>
</evidence>
<name>A0ABD3QQ96_9STRA</name>